<feature type="domain" description="R3H" evidence="3">
    <location>
        <begin position="251"/>
        <end position="314"/>
    </location>
</feature>
<evidence type="ECO:0000313" key="5">
    <source>
        <dbReference type="EMBL" id="CUS14635.1"/>
    </source>
</evidence>
<dbReference type="PANTHER" id="PTHR15672:SF8">
    <property type="entry name" value="PROTEIN ENCORE"/>
    <property type="match status" value="1"/>
</dbReference>
<feature type="region of interest" description="Disordered" evidence="2">
    <location>
        <begin position="34"/>
        <end position="120"/>
    </location>
</feature>
<evidence type="ECO:0000256" key="1">
    <source>
        <dbReference type="ARBA" id="ARBA00022553"/>
    </source>
</evidence>
<reference evidence="5" key="1">
    <citation type="submission" date="2015-10" db="EMBL/GenBank/DDBJ databases">
        <authorList>
            <person name="Regsiter A."/>
            <person name="william w."/>
        </authorList>
    </citation>
    <scope>NUCLEOTIDE SEQUENCE</scope>
    <source>
        <strain evidence="5">Montdore</strain>
    </source>
</reference>
<dbReference type="Pfam" id="PF12752">
    <property type="entry name" value="SUZ"/>
    <property type="match status" value="1"/>
</dbReference>
<gene>
    <name evidence="5" type="ORF">GSTUAT00001160001</name>
</gene>
<dbReference type="InterPro" id="IPR036867">
    <property type="entry name" value="R3H_dom_sf"/>
</dbReference>
<feature type="region of interest" description="Disordered" evidence="2">
    <location>
        <begin position="149"/>
        <end position="199"/>
    </location>
</feature>
<feature type="compositionally biased region" description="Basic and acidic residues" evidence="2">
    <location>
        <begin position="417"/>
        <end position="432"/>
    </location>
</feature>
<feature type="domain" description="SUZ" evidence="4">
    <location>
        <begin position="315"/>
        <end position="405"/>
    </location>
</feature>
<feature type="region of interest" description="Disordered" evidence="2">
    <location>
        <begin position="319"/>
        <end position="595"/>
    </location>
</feature>
<dbReference type="PROSITE" id="PS51673">
    <property type="entry name" value="SUZ"/>
    <property type="match status" value="1"/>
</dbReference>
<evidence type="ECO:0008006" key="7">
    <source>
        <dbReference type="Google" id="ProtNLM"/>
    </source>
</evidence>
<evidence type="ECO:0000259" key="3">
    <source>
        <dbReference type="PROSITE" id="PS51061"/>
    </source>
</evidence>
<dbReference type="GO" id="GO:0003676">
    <property type="term" value="F:nucleic acid binding"/>
    <property type="evidence" value="ECO:0007669"/>
    <property type="project" value="UniProtKB-UniRule"/>
</dbReference>
<dbReference type="PANTHER" id="PTHR15672">
    <property type="entry name" value="CAMP-REGULATED PHOSPHOPROTEIN 21 RELATED R3H DOMAIN CONTAINING PROTEIN"/>
    <property type="match status" value="1"/>
</dbReference>
<feature type="compositionally biased region" description="Low complexity" evidence="2">
    <location>
        <begin position="473"/>
        <end position="506"/>
    </location>
</feature>
<dbReference type="EMBL" id="LN890956">
    <property type="protein sequence ID" value="CUS14635.1"/>
    <property type="molecule type" value="Genomic_DNA"/>
</dbReference>
<accession>A0A292Q6R5</accession>
<evidence type="ECO:0000256" key="2">
    <source>
        <dbReference type="SAM" id="MobiDB-lite"/>
    </source>
</evidence>
<dbReference type="Pfam" id="PF01424">
    <property type="entry name" value="R3H"/>
    <property type="match status" value="1"/>
</dbReference>
<dbReference type="InterPro" id="IPR051937">
    <property type="entry name" value="R3H_domain_containing"/>
</dbReference>
<dbReference type="InterPro" id="IPR024771">
    <property type="entry name" value="SUZ"/>
</dbReference>
<protein>
    <recommendedName>
        <fullName evidence="7">SUZ domain-containing protein</fullName>
    </recommendedName>
</protein>
<dbReference type="Gene3D" id="3.30.1370.50">
    <property type="entry name" value="R3H-like domain"/>
    <property type="match status" value="1"/>
</dbReference>
<feature type="compositionally biased region" description="Low complexity" evidence="2">
    <location>
        <begin position="82"/>
        <end position="92"/>
    </location>
</feature>
<dbReference type="InterPro" id="IPR001374">
    <property type="entry name" value="R3H_dom"/>
</dbReference>
<dbReference type="CDD" id="cd02642">
    <property type="entry name" value="R3H_encore_like"/>
    <property type="match status" value="1"/>
</dbReference>
<name>A0A292Q6R5_9PEZI</name>
<organism evidence="5 6">
    <name type="scientific">Tuber aestivum</name>
    <name type="common">summer truffle</name>
    <dbReference type="NCBI Taxonomy" id="59557"/>
    <lineage>
        <taxon>Eukaryota</taxon>
        <taxon>Fungi</taxon>
        <taxon>Dikarya</taxon>
        <taxon>Ascomycota</taxon>
        <taxon>Pezizomycotina</taxon>
        <taxon>Pezizomycetes</taxon>
        <taxon>Pezizales</taxon>
        <taxon>Tuberaceae</taxon>
        <taxon>Tuber</taxon>
    </lineage>
</organism>
<feature type="compositionally biased region" description="Polar residues" evidence="2">
    <location>
        <begin position="334"/>
        <end position="365"/>
    </location>
</feature>
<keyword evidence="1" id="KW-0597">Phosphoprotein</keyword>
<feature type="compositionally biased region" description="Basic and acidic residues" evidence="2">
    <location>
        <begin position="384"/>
        <end position="405"/>
    </location>
</feature>
<feature type="compositionally biased region" description="Polar residues" evidence="2">
    <location>
        <begin position="460"/>
        <end position="471"/>
    </location>
</feature>
<evidence type="ECO:0000313" key="6">
    <source>
        <dbReference type="Proteomes" id="UP001412239"/>
    </source>
</evidence>
<evidence type="ECO:0000259" key="4">
    <source>
        <dbReference type="PROSITE" id="PS51673"/>
    </source>
</evidence>
<dbReference type="SMART" id="SM00393">
    <property type="entry name" value="R3H"/>
    <property type="match status" value="1"/>
</dbReference>
<sequence length="709" mass="76160">MSCPPSSSSALAPIQPQNYSMVDSKVQHMRFHSFHLSPPHSPAMSLQLQDAQGSNEEDSSIPATQACADIPTPPNTVGGIASSSSSPSTSSTQLSDLEDSTPQALAQPAKPSLSSTDDVPRLQESFSGLKLETDNLLSNGDSSSRCAVGIPPVTLVPPNGDAPSTSFKLRGPASHAGDTSARPGYPTSGDGFDVLKRPVGSDGAEAPPVIVVSSQKSASIPPPPSTHPSVEMLIDEPDQRLLDALENQRDRLFVIKLEQDVIDFIEKNSSDVFDMPPINAYHRLLTHKMAEYYRLTHVADNSGTSVRLYRGQFARIPPVRLSDRRPPNAIPGSSAANATKSSFKIMQRSTSNRGSDTPPEQQNGSFPKKTASESSSGDGSARVTTREEREQAYQEARARIFKDFVESPPETPAPSKSNEKARKQEKPDEFHGRSQFYAVPTPAPPANPYYFPQYEDPRLQGQNNSNISGGSRFNPNTPSFNPSPFAPPLASFTPPQQSQPQSFMPTHPNRNFPPQADRSFPTPSQGHVGPNIFPQQQPRNGYHPEQSASFHNGNPQPSSLMMSTNFASQRFNVQPPLHGQHSGPPMAASIPVTANRHPYASPSNYAVGNQVLGNQRFHVPQQQPPMPGNGWSTPPIANGGIPMPTRSQSALPALDRPTPPFGGMPYQNHQQSQHWGGNPIVGSATPINFRQGPFGGAGGPGMHGPVGGM</sequence>
<dbReference type="AlphaFoldDB" id="A0A292Q6R5"/>
<feature type="compositionally biased region" description="Polar residues" evidence="2">
    <location>
        <begin position="546"/>
        <end position="572"/>
    </location>
</feature>
<feature type="compositionally biased region" description="Polar residues" evidence="2">
    <location>
        <begin position="44"/>
        <end position="54"/>
    </location>
</feature>
<keyword evidence="6" id="KW-1185">Reference proteome</keyword>
<proteinExistence type="predicted"/>
<dbReference type="PROSITE" id="PS51061">
    <property type="entry name" value="R3H"/>
    <property type="match status" value="1"/>
</dbReference>
<dbReference type="Proteomes" id="UP001412239">
    <property type="component" value="Unassembled WGS sequence"/>
</dbReference>
<dbReference type="SUPFAM" id="SSF82708">
    <property type="entry name" value="R3H domain"/>
    <property type="match status" value="1"/>
</dbReference>